<feature type="domain" description="LUD" evidence="1">
    <location>
        <begin position="14"/>
        <end position="206"/>
    </location>
</feature>
<reference evidence="2 3" key="1">
    <citation type="submission" date="2014-09" db="EMBL/GenBank/DDBJ databases">
        <title>Butyrate-producing bacteria isolated from human gut.</title>
        <authorList>
            <person name="Zhang Q."/>
            <person name="Zhao L."/>
        </authorList>
    </citation>
    <scope>NUCLEOTIDE SEQUENCE [LARGE SCALE GENOMIC DNA]</scope>
    <source>
        <strain evidence="2 3">21</strain>
    </source>
</reference>
<accession>A0A2V1JPP0</accession>
<proteinExistence type="predicted"/>
<dbReference type="RefSeq" id="WP_109215495.1">
    <property type="nucleotide sequence ID" value="NZ_CAJLEE010000010.1"/>
</dbReference>
<dbReference type="InterPro" id="IPR003741">
    <property type="entry name" value="LUD_dom"/>
</dbReference>
<dbReference type="OrthoDB" id="9809147at2"/>
<evidence type="ECO:0000313" key="3">
    <source>
        <dbReference type="Proteomes" id="UP000245288"/>
    </source>
</evidence>
<dbReference type="AlphaFoldDB" id="A0A2V1JPP0"/>
<protein>
    <submittedName>
        <fullName evidence="2">Membrane protein</fullName>
    </submittedName>
</protein>
<name>A0A2V1JPP0_EUBRA</name>
<dbReference type="PIRSF" id="PIRSF020269">
    <property type="entry name" value="DUF1121"/>
    <property type="match status" value="1"/>
</dbReference>
<evidence type="ECO:0000313" key="2">
    <source>
        <dbReference type="EMBL" id="PWE86852.1"/>
    </source>
</evidence>
<organism evidence="2 3">
    <name type="scientific">Eubacterium ramulus</name>
    <dbReference type="NCBI Taxonomy" id="39490"/>
    <lineage>
        <taxon>Bacteria</taxon>
        <taxon>Bacillati</taxon>
        <taxon>Bacillota</taxon>
        <taxon>Clostridia</taxon>
        <taxon>Eubacteriales</taxon>
        <taxon>Eubacteriaceae</taxon>
        <taxon>Eubacterium</taxon>
    </lineage>
</organism>
<keyword evidence="3" id="KW-1185">Reference proteome</keyword>
<sequence>MTPKQKYYKVAAETILKNIERRGYEGCYCETSEEAVKKALSYVTPGSSVSFGGSMTMNECGLMDALQKRDDITLLDRSKACSPEEIKEIYHKALSCDYYFMSTNAITLDGQLVNTDGTGNRVAALIYGPENVIIIAGMNKVAATLEEAESRVKNIASPPNAIRLDRNTPCALTGSCHDCFSEGCICSHTVITRRSAIKGRIKLILVGEELGY</sequence>
<gene>
    <name evidence="2" type="ORF">LG34_07495</name>
</gene>
<dbReference type="Proteomes" id="UP000245288">
    <property type="component" value="Unassembled WGS sequence"/>
</dbReference>
<dbReference type="Pfam" id="PF02589">
    <property type="entry name" value="LUD_dom"/>
    <property type="match status" value="1"/>
</dbReference>
<dbReference type="EMBL" id="JRFU01000081">
    <property type="protein sequence ID" value="PWE86852.1"/>
    <property type="molecule type" value="Genomic_DNA"/>
</dbReference>
<dbReference type="PANTHER" id="PTHR36179">
    <property type="entry name" value="LUD_DOM DOMAIN-CONTAINING PROTEIN"/>
    <property type="match status" value="1"/>
</dbReference>
<comment type="caution">
    <text evidence="2">The sequence shown here is derived from an EMBL/GenBank/DDBJ whole genome shotgun (WGS) entry which is preliminary data.</text>
</comment>
<dbReference type="PANTHER" id="PTHR36179:SF2">
    <property type="entry name" value="LUD DOMAIN-CONTAINING PROTEIN"/>
    <property type="match status" value="1"/>
</dbReference>
<evidence type="ECO:0000259" key="1">
    <source>
        <dbReference type="Pfam" id="PF02589"/>
    </source>
</evidence>
<dbReference type="InterPro" id="IPR009501">
    <property type="entry name" value="UCP020269"/>
</dbReference>